<accession>A0ABP3NNS0</accession>
<evidence type="ECO:0000259" key="1">
    <source>
        <dbReference type="Pfam" id="PF07883"/>
    </source>
</evidence>
<proteinExistence type="predicted"/>
<protein>
    <recommendedName>
        <fullName evidence="1">Cupin type-2 domain-containing protein</fullName>
    </recommendedName>
</protein>
<gene>
    <name evidence="2" type="ORF">GCM10009098_15650</name>
</gene>
<dbReference type="Proteomes" id="UP001501169">
    <property type="component" value="Unassembled WGS sequence"/>
</dbReference>
<dbReference type="SUPFAM" id="SSF51182">
    <property type="entry name" value="RmlC-like cupins"/>
    <property type="match status" value="1"/>
</dbReference>
<feature type="domain" description="Cupin type-2" evidence="1">
    <location>
        <begin position="58"/>
        <end position="119"/>
    </location>
</feature>
<dbReference type="Pfam" id="PF07883">
    <property type="entry name" value="Cupin_2"/>
    <property type="match status" value="1"/>
</dbReference>
<reference evidence="3" key="1">
    <citation type="journal article" date="2019" name="Int. J. Syst. Evol. Microbiol.">
        <title>The Global Catalogue of Microorganisms (GCM) 10K type strain sequencing project: providing services to taxonomists for standard genome sequencing and annotation.</title>
        <authorList>
            <consortium name="The Broad Institute Genomics Platform"/>
            <consortium name="The Broad Institute Genome Sequencing Center for Infectious Disease"/>
            <person name="Wu L."/>
            <person name="Ma J."/>
        </authorList>
    </citation>
    <scope>NUCLEOTIDE SEQUENCE [LARGE SCALE GENOMIC DNA]</scope>
    <source>
        <strain evidence="3">JCM 14331</strain>
    </source>
</reference>
<dbReference type="RefSeq" id="WP_226766496.1">
    <property type="nucleotide sequence ID" value="NZ_BAAAEO010000002.1"/>
</dbReference>
<dbReference type="EMBL" id="BAAAEO010000002">
    <property type="protein sequence ID" value="GAA0548909.1"/>
    <property type="molecule type" value="Genomic_DNA"/>
</dbReference>
<sequence length="130" mass="14411">MTKTTLSIDSEFVVLNPNQQASVELADGGLYQRLDSAYNGFAGHQLVSCYAFSANWPSWERHPNGDEIVILLSGQTEFILQTDDGDVSIKLSRQGEYVLVPRNVWHTARTEGSCKLLFITPGEGTEHRPA</sequence>
<evidence type="ECO:0000313" key="3">
    <source>
        <dbReference type="Proteomes" id="UP001501169"/>
    </source>
</evidence>
<dbReference type="InterPro" id="IPR014710">
    <property type="entry name" value="RmlC-like_jellyroll"/>
</dbReference>
<dbReference type="InterPro" id="IPR013096">
    <property type="entry name" value="Cupin_2"/>
</dbReference>
<organism evidence="2 3">
    <name type="scientific">Rheinheimera aquimaris</name>
    <dbReference type="NCBI Taxonomy" id="412437"/>
    <lineage>
        <taxon>Bacteria</taxon>
        <taxon>Pseudomonadati</taxon>
        <taxon>Pseudomonadota</taxon>
        <taxon>Gammaproteobacteria</taxon>
        <taxon>Chromatiales</taxon>
        <taxon>Chromatiaceae</taxon>
        <taxon>Rheinheimera</taxon>
    </lineage>
</organism>
<dbReference type="Gene3D" id="2.60.120.10">
    <property type="entry name" value="Jelly Rolls"/>
    <property type="match status" value="1"/>
</dbReference>
<dbReference type="InterPro" id="IPR011051">
    <property type="entry name" value="RmlC_Cupin_sf"/>
</dbReference>
<name>A0ABP3NNS0_9GAMM</name>
<comment type="caution">
    <text evidence="2">The sequence shown here is derived from an EMBL/GenBank/DDBJ whole genome shotgun (WGS) entry which is preliminary data.</text>
</comment>
<keyword evidence="3" id="KW-1185">Reference proteome</keyword>
<evidence type="ECO:0000313" key="2">
    <source>
        <dbReference type="EMBL" id="GAA0548909.1"/>
    </source>
</evidence>